<evidence type="ECO:0000313" key="1">
    <source>
        <dbReference type="EMBL" id="KKN08119.1"/>
    </source>
</evidence>
<proteinExistence type="predicted"/>
<organism evidence="1">
    <name type="scientific">marine sediment metagenome</name>
    <dbReference type="NCBI Taxonomy" id="412755"/>
    <lineage>
        <taxon>unclassified sequences</taxon>
        <taxon>metagenomes</taxon>
        <taxon>ecological metagenomes</taxon>
    </lineage>
</organism>
<dbReference type="AlphaFoldDB" id="A0A0F9MQY6"/>
<gene>
    <name evidence="1" type="ORF">LCGC14_1059870</name>
</gene>
<comment type="caution">
    <text evidence="1">The sequence shown here is derived from an EMBL/GenBank/DDBJ whole genome shotgun (WGS) entry which is preliminary data.</text>
</comment>
<reference evidence="1" key="1">
    <citation type="journal article" date="2015" name="Nature">
        <title>Complex archaea that bridge the gap between prokaryotes and eukaryotes.</title>
        <authorList>
            <person name="Spang A."/>
            <person name="Saw J.H."/>
            <person name="Jorgensen S.L."/>
            <person name="Zaremba-Niedzwiedzka K."/>
            <person name="Martijn J."/>
            <person name="Lind A.E."/>
            <person name="van Eijk R."/>
            <person name="Schleper C."/>
            <person name="Guy L."/>
            <person name="Ettema T.J."/>
        </authorList>
    </citation>
    <scope>NUCLEOTIDE SEQUENCE</scope>
</reference>
<accession>A0A0F9MQY6</accession>
<protein>
    <submittedName>
        <fullName evidence="1">Uncharacterized protein</fullName>
    </submittedName>
</protein>
<name>A0A0F9MQY6_9ZZZZ</name>
<dbReference type="EMBL" id="LAZR01004491">
    <property type="protein sequence ID" value="KKN08119.1"/>
    <property type="molecule type" value="Genomic_DNA"/>
</dbReference>
<sequence length="85" mass="9794">MSIAEREVDMEKKQIVLEYKAALVALRKAAKSQDKKLVESANKILGDKKLFAKYLAKRVEDTKKKFKKKDTEPSIWSKCFGFLGR</sequence>